<evidence type="ECO:0000313" key="3">
    <source>
        <dbReference type="Proteomes" id="UP000545332"/>
    </source>
</evidence>
<keyword evidence="2" id="KW-0378">Hydrolase</keyword>
<evidence type="ECO:0000259" key="1">
    <source>
        <dbReference type="Pfam" id="PF00089"/>
    </source>
</evidence>
<evidence type="ECO:0000313" key="2">
    <source>
        <dbReference type="EMBL" id="NWI19283.1"/>
    </source>
</evidence>
<protein>
    <submittedName>
        <fullName evidence="2">PRS27 protease</fullName>
    </submittedName>
</protein>
<organism evidence="2 3">
    <name type="scientific">Crypturellus soui</name>
    <dbReference type="NCBI Taxonomy" id="458187"/>
    <lineage>
        <taxon>Eukaryota</taxon>
        <taxon>Metazoa</taxon>
        <taxon>Chordata</taxon>
        <taxon>Craniata</taxon>
        <taxon>Vertebrata</taxon>
        <taxon>Euteleostomi</taxon>
        <taxon>Archelosauria</taxon>
        <taxon>Archosauria</taxon>
        <taxon>Dinosauria</taxon>
        <taxon>Saurischia</taxon>
        <taxon>Theropoda</taxon>
        <taxon>Coelurosauria</taxon>
        <taxon>Aves</taxon>
        <taxon>Palaeognathae</taxon>
        <taxon>Tinamiformes</taxon>
        <taxon>Tinamidae</taxon>
        <taxon>Crypturellus</taxon>
    </lineage>
</organism>
<reference evidence="2 3" key="1">
    <citation type="submission" date="2019-09" db="EMBL/GenBank/DDBJ databases">
        <title>Bird 10,000 Genomes (B10K) Project - Family phase.</title>
        <authorList>
            <person name="Zhang G."/>
        </authorList>
    </citation>
    <scope>NUCLEOTIDE SEQUENCE [LARGE SCALE GENOMIC DNA]</scope>
    <source>
        <strain evidence="2">B10K-MSB-42743</strain>
        <tissue evidence="2">Heart</tissue>
    </source>
</reference>
<keyword evidence="3" id="KW-1185">Reference proteome</keyword>
<name>A0A7K4KS97_9AVES</name>
<dbReference type="EMBL" id="VWPX01017269">
    <property type="protein sequence ID" value="NWI19283.1"/>
    <property type="molecule type" value="Genomic_DNA"/>
</dbReference>
<feature type="non-terminal residue" evidence="2">
    <location>
        <position position="1"/>
    </location>
</feature>
<dbReference type="SUPFAM" id="SSF50494">
    <property type="entry name" value="Trypsin-like serine proteases"/>
    <property type="match status" value="1"/>
</dbReference>
<feature type="non-terminal residue" evidence="2">
    <location>
        <position position="77"/>
    </location>
</feature>
<dbReference type="Pfam" id="PF00089">
    <property type="entry name" value="Trypsin"/>
    <property type="match status" value="1"/>
</dbReference>
<dbReference type="InterPro" id="IPR009003">
    <property type="entry name" value="Peptidase_S1_PA"/>
</dbReference>
<feature type="domain" description="Peptidase S1" evidence="1">
    <location>
        <begin position="7"/>
        <end position="58"/>
    </location>
</feature>
<dbReference type="AlphaFoldDB" id="A0A7K4KS97"/>
<dbReference type="GO" id="GO:0006508">
    <property type="term" value="P:proteolysis"/>
    <property type="evidence" value="ECO:0007669"/>
    <property type="project" value="UniProtKB-KW"/>
</dbReference>
<proteinExistence type="predicted"/>
<dbReference type="Proteomes" id="UP000545332">
    <property type="component" value="Unassembled WGS sequence"/>
</dbReference>
<accession>A0A7K4KS97</accession>
<dbReference type="GO" id="GO:0004252">
    <property type="term" value="F:serine-type endopeptidase activity"/>
    <property type="evidence" value="ECO:0007669"/>
    <property type="project" value="InterPro"/>
</dbReference>
<sequence>AEDLPAPRRLQKLEVPLMAQGTCRRLYGSGAGRGLPARRIQDDMMCAGYPEGLKDTCKVGTHLGTRGHGDTGDMGTQ</sequence>
<gene>
    <name evidence="2" type="primary">Prss27</name>
    <name evidence="2" type="ORF">CRYSOU_R15475</name>
</gene>
<dbReference type="InterPro" id="IPR001254">
    <property type="entry name" value="Trypsin_dom"/>
</dbReference>
<keyword evidence="2" id="KW-0645">Protease</keyword>
<dbReference type="InterPro" id="IPR043504">
    <property type="entry name" value="Peptidase_S1_PA_chymotrypsin"/>
</dbReference>
<dbReference type="Gene3D" id="2.40.10.10">
    <property type="entry name" value="Trypsin-like serine proteases"/>
    <property type="match status" value="1"/>
</dbReference>
<comment type="caution">
    <text evidence="2">The sequence shown here is derived from an EMBL/GenBank/DDBJ whole genome shotgun (WGS) entry which is preliminary data.</text>
</comment>
<dbReference type="OrthoDB" id="93664at2759"/>